<feature type="domain" description="PAS" evidence="17">
    <location>
        <begin position="185"/>
        <end position="255"/>
    </location>
</feature>
<evidence type="ECO:0000256" key="7">
    <source>
        <dbReference type="ARBA" id="ARBA00022679"/>
    </source>
</evidence>
<dbReference type="InterPro" id="IPR000700">
    <property type="entry name" value="PAS-assoc_C"/>
</dbReference>
<sequence length="692" mass="76393">MAPKDTQTPTGTATAQVANRVAPGALDDLNDGVPRLIADQDGKILFATTDFAALCGVEPADLIGRALTSVFTFAEPDDAFHATSMFGARRDDANAILSSLREGLHLVDIQTGHALPPVRGPYQFDRLKMADGRGLIIASGTDGETARNAGLDTDMAARLLDRIAGNEWKTRADDAAAKQGAATAANTETAHFMAMSSDLMAVSDTRARFTRINPVMADTLGYTESQMQRMSFLDAIHPEDKAMVRNAIGALMTDDAVHDHVIDFECRMLTRDGASLWMEWRNKRSGDAIYSVGRNVTAIKKQEDALFRQQQMLREAQAIGHMGHWRWIVGATDIIFSEEIYCIFGVDPEQFHPTLDSVNALLHRRDVGRLLQAFQRAIIEQKPYEMEFRVLRPSGEVRYIRCEGRCENDADGEVISLFGIMQDVTDRTLYERDLHEAKEAAERAYAAKSQFLANMSHELRTPLNAIIGFSEMMQRQLLGPIGSDRYLDYIGGIRESGEHLLDLIADILDMSKIEAGKYELDLEELNVSKVIRLAVHMMEGRATEAKIRVSIDMANEDLQIIADRRAVMQVLLNLLSNAVKFTDAGGSVRIDCMERDDYVLIKVTDTGIGIPANKLKNVTRPFEQAASHYTRKHEGTGLGLAITKELIELHGGTLHIESTVGIGTAVSVRLPYNAYDAMKAQGSLPAPIDDLI</sequence>
<dbReference type="Pfam" id="PF00512">
    <property type="entry name" value="HisKA"/>
    <property type="match status" value="1"/>
</dbReference>
<dbReference type="PANTHER" id="PTHR43047">
    <property type="entry name" value="TWO-COMPONENT HISTIDINE PROTEIN KINASE"/>
    <property type="match status" value="1"/>
</dbReference>
<evidence type="ECO:0000256" key="5">
    <source>
        <dbReference type="ARBA" id="ARBA00022519"/>
    </source>
</evidence>
<keyword evidence="15" id="KW-0472">Membrane</keyword>
<keyword evidence="9" id="KW-0677">Repeat</keyword>
<evidence type="ECO:0000256" key="8">
    <source>
        <dbReference type="ARBA" id="ARBA00022692"/>
    </source>
</evidence>
<dbReference type="PROSITE" id="PS50112">
    <property type="entry name" value="PAS"/>
    <property type="match status" value="2"/>
</dbReference>
<dbReference type="Gene3D" id="2.10.70.100">
    <property type="match status" value="1"/>
</dbReference>
<dbReference type="PROSITE" id="PS50113">
    <property type="entry name" value="PAC"/>
    <property type="match status" value="1"/>
</dbReference>
<gene>
    <name evidence="19" type="ORF">A11S_224</name>
</gene>
<dbReference type="SMART" id="SM00086">
    <property type="entry name" value="PAC"/>
    <property type="match status" value="2"/>
</dbReference>
<dbReference type="CDD" id="cd16922">
    <property type="entry name" value="HATPase_EvgS-ArcB-TorS-like"/>
    <property type="match status" value="1"/>
</dbReference>
<dbReference type="InterPro" id="IPR005467">
    <property type="entry name" value="His_kinase_dom"/>
</dbReference>
<dbReference type="GO" id="GO:0000155">
    <property type="term" value="F:phosphorelay sensor kinase activity"/>
    <property type="evidence" value="ECO:0007669"/>
    <property type="project" value="InterPro"/>
</dbReference>
<keyword evidence="4" id="KW-1003">Cell membrane</keyword>
<keyword evidence="10" id="KW-0547">Nucleotide-binding</keyword>
<evidence type="ECO:0000256" key="14">
    <source>
        <dbReference type="ARBA" id="ARBA00023012"/>
    </source>
</evidence>
<evidence type="ECO:0000256" key="2">
    <source>
        <dbReference type="ARBA" id="ARBA00004429"/>
    </source>
</evidence>
<keyword evidence="6" id="KW-0597">Phosphoprotein</keyword>
<dbReference type="HOGENOM" id="CLU_397836_0_0_5"/>
<dbReference type="AlphaFoldDB" id="M4VF11"/>
<dbReference type="InterPro" id="IPR003594">
    <property type="entry name" value="HATPase_dom"/>
</dbReference>
<dbReference type="CDD" id="cd00130">
    <property type="entry name" value="PAS"/>
    <property type="match status" value="2"/>
</dbReference>
<keyword evidence="13" id="KW-1133">Transmembrane helix</keyword>
<evidence type="ECO:0000256" key="3">
    <source>
        <dbReference type="ARBA" id="ARBA00012438"/>
    </source>
</evidence>
<dbReference type="SUPFAM" id="SSF47384">
    <property type="entry name" value="Homodimeric domain of signal transducing histidine kinase"/>
    <property type="match status" value="1"/>
</dbReference>
<dbReference type="GO" id="GO:0005886">
    <property type="term" value="C:plasma membrane"/>
    <property type="evidence" value="ECO:0007669"/>
    <property type="project" value="UniProtKB-SubCell"/>
</dbReference>
<dbReference type="NCBIfam" id="TIGR00229">
    <property type="entry name" value="sensory_box"/>
    <property type="match status" value="2"/>
</dbReference>
<accession>M4VF11</accession>
<protein>
    <recommendedName>
        <fullName evidence="3">histidine kinase</fullName>
        <ecNumber evidence="3">2.7.13.3</ecNumber>
    </recommendedName>
</protein>
<dbReference type="Pfam" id="PF02518">
    <property type="entry name" value="HATPase_c"/>
    <property type="match status" value="1"/>
</dbReference>
<keyword evidence="12" id="KW-0067">ATP-binding</keyword>
<dbReference type="SUPFAM" id="SSF55785">
    <property type="entry name" value="PYP-like sensor domain (PAS domain)"/>
    <property type="match status" value="3"/>
</dbReference>
<reference evidence="19 20" key="1">
    <citation type="journal article" date="2013" name="ISME J.">
        <title>By their genes ye shall know them: genomic signatures of predatory bacteria.</title>
        <authorList>
            <person name="Pasternak Z."/>
            <person name="Pietrokovski S."/>
            <person name="Rotem O."/>
            <person name="Gophna U."/>
            <person name="Lurie-Weinberger M.N."/>
            <person name="Jurkevitch E."/>
        </authorList>
    </citation>
    <scope>NUCLEOTIDE SEQUENCE [LARGE SCALE GENOMIC DNA]</scope>
    <source>
        <strain evidence="19">EPB</strain>
    </source>
</reference>
<dbReference type="EMBL" id="CP003538">
    <property type="protein sequence ID" value="AGH97060.1"/>
    <property type="molecule type" value="Genomic_DNA"/>
</dbReference>
<dbReference type="InterPro" id="IPR001610">
    <property type="entry name" value="PAC"/>
</dbReference>
<dbReference type="FunFam" id="3.30.565.10:FF:000023">
    <property type="entry name" value="PAS domain-containing sensor histidine kinase"/>
    <property type="match status" value="1"/>
</dbReference>
<dbReference type="GO" id="GO:0009927">
    <property type="term" value="F:histidine phosphotransfer kinase activity"/>
    <property type="evidence" value="ECO:0007669"/>
    <property type="project" value="TreeGrafter"/>
</dbReference>
<evidence type="ECO:0000259" key="18">
    <source>
        <dbReference type="PROSITE" id="PS50113"/>
    </source>
</evidence>
<evidence type="ECO:0000256" key="10">
    <source>
        <dbReference type="ARBA" id="ARBA00022741"/>
    </source>
</evidence>
<evidence type="ECO:0000256" key="11">
    <source>
        <dbReference type="ARBA" id="ARBA00022777"/>
    </source>
</evidence>
<keyword evidence="5" id="KW-0997">Cell inner membrane</keyword>
<dbReference type="Pfam" id="PF13426">
    <property type="entry name" value="PAS_9"/>
    <property type="match status" value="1"/>
</dbReference>
<dbReference type="PROSITE" id="PS50109">
    <property type="entry name" value="HIS_KIN"/>
    <property type="match status" value="1"/>
</dbReference>
<dbReference type="InterPro" id="IPR036890">
    <property type="entry name" value="HATPase_C_sf"/>
</dbReference>
<dbReference type="InterPro" id="IPR004358">
    <property type="entry name" value="Sig_transdc_His_kin-like_C"/>
</dbReference>
<evidence type="ECO:0000256" key="4">
    <source>
        <dbReference type="ARBA" id="ARBA00022475"/>
    </source>
</evidence>
<dbReference type="FunFam" id="1.10.287.130:FF:000038">
    <property type="entry name" value="Sensory transduction histidine kinase"/>
    <property type="match status" value="1"/>
</dbReference>
<dbReference type="OrthoDB" id="9801651at2"/>
<feature type="domain" description="Histidine kinase" evidence="16">
    <location>
        <begin position="454"/>
        <end position="674"/>
    </location>
</feature>
<dbReference type="Pfam" id="PF08447">
    <property type="entry name" value="PAS_3"/>
    <property type="match status" value="2"/>
</dbReference>
<dbReference type="InterPro" id="IPR000014">
    <property type="entry name" value="PAS"/>
</dbReference>
<dbReference type="InterPro" id="IPR013655">
    <property type="entry name" value="PAS_fold_3"/>
</dbReference>
<evidence type="ECO:0000259" key="17">
    <source>
        <dbReference type="PROSITE" id="PS50112"/>
    </source>
</evidence>
<keyword evidence="14" id="KW-0902">Two-component regulatory system</keyword>
<dbReference type="GO" id="GO:0005524">
    <property type="term" value="F:ATP binding"/>
    <property type="evidence" value="ECO:0007669"/>
    <property type="project" value="UniProtKB-KW"/>
</dbReference>
<dbReference type="RefSeq" id="WP_015466622.1">
    <property type="nucleotide sequence ID" value="NC_020812.1"/>
</dbReference>
<dbReference type="SUPFAM" id="SSF55874">
    <property type="entry name" value="ATPase domain of HSP90 chaperone/DNA topoisomerase II/histidine kinase"/>
    <property type="match status" value="1"/>
</dbReference>
<dbReference type="SMART" id="SM00388">
    <property type="entry name" value="HisKA"/>
    <property type="match status" value="1"/>
</dbReference>
<evidence type="ECO:0000256" key="13">
    <source>
        <dbReference type="ARBA" id="ARBA00022989"/>
    </source>
</evidence>
<organism evidence="19 20">
    <name type="scientific">Micavibrio aeruginosavorus EPB</name>
    <dbReference type="NCBI Taxonomy" id="349215"/>
    <lineage>
        <taxon>Bacteria</taxon>
        <taxon>Pseudomonadati</taxon>
        <taxon>Bdellovibrionota</taxon>
        <taxon>Bdellovibrionia</taxon>
        <taxon>Bdellovibrionales</taxon>
        <taxon>Pseudobdellovibrionaceae</taxon>
        <taxon>Micavibrio</taxon>
    </lineage>
</organism>
<dbReference type="KEGG" id="man:A11S_224"/>
<dbReference type="FunFam" id="2.10.70.100:FF:000001">
    <property type="entry name" value="Sensory transduction histidine kinase"/>
    <property type="match status" value="1"/>
</dbReference>
<dbReference type="PRINTS" id="PR00344">
    <property type="entry name" value="BCTRLSENSOR"/>
</dbReference>
<feature type="domain" description="PAS" evidence="17">
    <location>
        <begin position="36"/>
        <end position="78"/>
    </location>
</feature>
<keyword evidence="8" id="KW-0812">Transmembrane</keyword>
<dbReference type="InterPro" id="IPR003661">
    <property type="entry name" value="HisK_dim/P_dom"/>
</dbReference>
<evidence type="ECO:0000313" key="19">
    <source>
        <dbReference type="EMBL" id="AGH97060.1"/>
    </source>
</evidence>
<dbReference type="EC" id="2.7.13.3" evidence="3"/>
<name>M4VF11_9BACT</name>
<dbReference type="PANTHER" id="PTHR43047:SF63">
    <property type="entry name" value="HISTIDINE KINASE"/>
    <property type="match status" value="1"/>
</dbReference>
<dbReference type="Gene3D" id="3.30.565.10">
    <property type="entry name" value="Histidine kinase-like ATPase, C-terminal domain"/>
    <property type="match status" value="1"/>
</dbReference>
<proteinExistence type="predicted"/>
<evidence type="ECO:0000256" key="6">
    <source>
        <dbReference type="ARBA" id="ARBA00022553"/>
    </source>
</evidence>
<evidence type="ECO:0000256" key="1">
    <source>
        <dbReference type="ARBA" id="ARBA00000085"/>
    </source>
</evidence>
<dbReference type="Gene3D" id="1.10.287.130">
    <property type="match status" value="1"/>
</dbReference>
<dbReference type="SMART" id="SM00387">
    <property type="entry name" value="HATPase_c"/>
    <property type="match status" value="1"/>
</dbReference>
<dbReference type="CDD" id="cd00082">
    <property type="entry name" value="HisKA"/>
    <property type="match status" value="1"/>
</dbReference>
<evidence type="ECO:0000256" key="9">
    <source>
        <dbReference type="ARBA" id="ARBA00022737"/>
    </source>
</evidence>
<dbReference type="InterPro" id="IPR035965">
    <property type="entry name" value="PAS-like_dom_sf"/>
</dbReference>
<feature type="domain" description="PAC" evidence="18">
    <location>
        <begin position="384"/>
        <end position="436"/>
    </location>
</feature>
<evidence type="ECO:0000256" key="15">
    <source>
        <dbReference type="ARBA" id="ARBA00023136"/>
    </source>
</evidence>
<dbReference type="InterPro" id="IPR036097">
    <property type="entry name" value="HisK_dim/P_sf"/>
</dbReference>
<dbReference type="Proteomes" id="UP000011932">
    <property type="component" value="Chromosome"/>
</dbReference>
<evidence type="ECO:0000313" key="20">
    <source>
        <dbReference type="Proteomes" id="UP000011932"/>
    </source>
</evidence>
<comment type="subcellular location">
    <subcellularLocation>
        <location evidence="2">Cell inner membrane</location>
        <topology evidence="2">Multi-pass membrane protein</topology>
    </subcellularLocation>
</comment>
<keyword evidence="11 19" id="KW-0418">Kinase</keyword>
<dbReference type="Gene3D" id="3.30.450.20">
    <property type="entry name" value="PAS domain"/>
    <property type="match status" value="2"/>
</dbReference>
<keyword evidence="7" id="KW-0808">Transferase</keyword>
<evidence type="ECO:0000256" key="12">
    <source>
        <dbReference type="ARBA" id="ARBA00022840"/>
    </source>
</evidence>
<dbReference type="STRING" id="349215.A11S_224"/>
<evidence type="ECO:0000259" key="16">
    <source>
        <dbReference type="PROSITE" id="PS50109"/>
    </source>
</evidence>
<dbReference type="SMART" id="SM00091">
    <property type="entry name" value="PAS"/>
    <property type="match status" value="3"/>
</dbReference>
<comment type="catalytic activity">
    <reaction evidence="1">
        <text>ATP + protein L-histidine = ADP + protein N-phospho-L-histidine.</text>
        <dbReference type="EC" id="2.7.13.3"/>
    </reaction>
</comment>